<dbReference type="Pfam" id="PF00428">
    <property type="entry name" value="Ribosomal_60s"/>
    <property type="match status" value="1"/>
</dbReference>
<dbReference type="GO" id="GO:0003735">
    <property type="term" value="F:structural constituent of ribosome"/>
    <property type="evidence" value="ECO:0007669"/>
    <property type="project" value="InterPro"/>
</dbReference>
<dbReference type="InterPro" id="IPR027534">
    <property type="entry name" value="Ribosomal_P1/P2"/>
</dbReference>
<dbReference type="GO" id="GO:0002182">
    <property type="term" value="P:cytoplasmic translational elongation"/>
    <property type="evidence" value="ECO:0007669"/>
    <property type="project" value="InterPro"/>
</dbReference>
<evidence type="ECO:0000256" key="1">
    <source>
        <dbReference type="ARBA" id="ARBA00003362"/>
    </source>
</evidence>
<feature type="region of interest" description="Disordered" evidence="7">
    <location>
        <begin position="111"/>
        <end position="162"/>
    </location>
</feature>
<gene>
    <name evidence="8" type="ORF">EGW08_011549</name>
</gene>
<dbReference type="OrthoDB" id="1227494at2759"/>
<dbReference type="FunFam" id="1.10.10.1410:FF:000002">
    <property type="entry name" value="60S acidic ribosomal protein P2"/>
    <property type="match status" value="1"/>
</dbReference>
<dbReference type="AlphaFoldDB" id="A0A433TGI5"/>
<feature type="compositionally biased region" description="Basic and acidic residues" evidence="7">
    <location>
        <begin position="139"/>
        <end position="148"/>
    </location>
</feature>
<feature type="non-terminal residue" evidence="8">
    <location>
        <position position="1"/>
    </location>
</feature>
<evidence type="ECO:0000313" key="8">
    <source>
        <dbReference type="EMBL" id="RUS80683.1"/>
    </source>
</evidence>
<keyword evidence="3" id="KW-0689">Ribosomal protein</keyword>
<dbReference type="EMBL" id="RQTK01000378">
    <property type="protein sequence ID" value="RUS80683.1"/>
    <property type="molecule type" value="Genomic_DNA"/>
</dbReference>
<protein>
    <recommendedName>
        <fullName evidence="5">Large ribosomal subunit protein P2</fullName>
    </recommendedName>
    <alternativeName>
        <fullName evidence="6">60S acidic ribosomal protein P2</fullName>
    </alternativeName>
</protein>
<dbReference type="CDD" id="cd05833">
    <property type="entry name" value="Ribosomal_P2"/>
    <property type="match status" value="1"/>
</dbReference>
<evidence type="ECO:0000256" key="6">
    <source>
        <dbReference type="ARBA" id="ARBA00035443"/>
    </source>
</evidence>
<evidence type="ECO:0000313" key="9">
    <source>
        <dbReference type="Proteomes" id="UP000271974"/>
    </source>
</evidence>
<comment type="caution">
    <text evidence="8">The sequence shown here is derived from an EMBL/GenBank/DDBJ whole genome shotgun (WGS) entry which is preliminary data.</text>
</comment>
<accession>A0A433TGI5</accession>
<evidence type="ECO:0000256" key="3">
    <source>
        <dbReference type="ARBA" id="ARBA00022980"/>
    </source>
</evidence>
<dbReference type="Gene3D" id="1.10.10.1410">
    <property type="match status" value="1"/>
</dbReference>
<feature type="region of interest" description="Disordered" evidence="7">
    <location>
        <begin position="1"/>
        <end position="21"/>
    </location>
</feature>
<dbReference type="HAMAP" id="MF_01478">
    <property type="entry name" value="Ribosomal_L12_arch"/>
    <property type="match status" value="1"/>
</dbReference>
<comment type="function">
    <text evidence="1">Plays an important role in the elongation step of protein synthesis.</text>
</comment>
<dbReference type="Proteomes" id="UP000271974">
    <property type="component" value="Unassembled WGS sequence"/>
</dbReference>
<sequence>DPETNARSRTTKVRSFNDQPVSSGSVPFYQDNFVESVFYVSCQPDLKFPRMRYVAAYLLAALGGKTPSSGDIEKILSSVGIEAEAERVKKIISELAGKDLAELIAEGSKKLASVPSGGGAAAAAAPAAGGAAPAAGAPEAKKEEKKEESEESDDDMGFGLFD</sequence>
<feature type="compositionally biased region" description="Low complexity" evidence="7">
    <location>
        <begin position="121"/>
        <end position="138"/>
    </location>
</feature>
<dbReference type="STRING" id="188477.A0A433TGI5"/>
<organism evidence="8 9">
    <name type="scientific">Elysia chlorotica</name>
    <name type="common">Eastern emerald elysia</name>
    <name type="synonym">Sea slug</name>
    <dbReference type="NCBI Taxonomy" id="188477"/>
    <lineage>
        <taxon>Eukaryota</taxon>
        <taxon>Metazoa</taxon>
        <taxon>Spiralia</taxon>
        <taxon>Lophotrochozoa</taxon>
        <taxon>Mollusca</taxon>
        <taxon>Gastropoda</taxon>
        <taxon>Heterobranchia</taxon>
        <taxon>Euthyneura</taxon>
        <taxon>Panpulmonata</taxon>
        <taxon>Sacoglossa</taxon>
        <taxon>Placobranchoidea</taxon>
        <taxon>Plakobranchidae</taxon>
        <taxon>Elysia</taxon>
    </lineage>
</organism>
<comment type="similarity">
    <text evidence="2">Belongs to the eukaryotic ribosomal protein P1/P2 family.</text>
</comment>
<reference evidence="8 9" key="1">
    <citation type="submission" date="2019-01" db="EMBL/GenBank/DDBJ databases">
        <title>A draft genome assembly of the solar-powered sea slug Elysia chlorotica.</title>
        <authorList>
            <person name="Cai H."/>
            <person name="Li Q."/>
            <person name="Fang X."/>
            <person name="Li J."/>
            <person name="Curtis N.E."/>
            <person name="Altenburger A."/>
            <person name="Shibata T."/>
            <person name="Feng M."/>
            <person name="Maeda T."/>
            <person name="Schwartz J.A."/>
            <person name="Shigenobu S."/>
            <person name="Lundholm N."/>
            <person name="Nishiyama T."/>
            <person name="Yang H."/>
            <person name="Hasebe M."/>
            <person name="Li S."/>
            <person name="Pierce S.K."/>
            <person name="Wang J."/>
        </authorList>
    </citation>
    <scope>NUCLEOTIDE SEQUENCE [LARGE SCALE GENOMIC DNA]</scope>
    <source>
        <strain evidence="8">EC2010</strain>
        <tissue evidence="8">Whole organism of an adult</tissue>
    </source>
</reference>
<evidence type="ECO:0000256" key="7">
    <source>
        <dbReference type="SAM" id="MobiDB-lite"/>
    </source>
</evidence>
<dbReference type="PANTHER" id="PTHR21141">
    <property type="entry name" value="60S ACIDIC RIBOSOMAL PROTEIN FAMILY MEMBER"/>
    <property type="match status" value="1"/>
</dbReference>
<dbReference type="PANTHER" id="PTHR21141:SF5">
    <property type="entry name" value="LARGE RIBOSOMAL SUBUNIT PROTEIN P2"/>
    <property type="match status" value="1"/>
</dbReference>
<dbReference type="GO" id="GO:0022625">
    <property type="term" value="C:cytosolic large ribosomal subunit"/>
    <property type="evidence" value="ECO:0007669"/>
    <property type="project" value="InterPro"/>
</dbReference>
<dbReference type="InterPro" id="IPR044076">
    <property type="entry name" value="Ribosomal_P2"/>
</dbReference>
<keyword evidence="4" id="KW-0687">Ribonucleoprotein</keyword>
<proteinExistence type="inferred from homology"/>
<evidence type="ECO:0000256" key="5">
    <source>
        <dbReference type="ARBA" id="ARBA00035301"/>
    </source>
</evidence>
<feature type="compositionally biased region" description="Polar residues" evidence="7">
    <location>
        <begin position="7"/>
        <end position="21"/>
    </location>
</feature>
<keyword evidence="9" id="KW-1185">Reference proteome</keyword>
<evidence type="ECO:0000256" key="2">
    <source>
        <dbReference type="ARBA" id="ARBA00005436"/>
    </source>
</evidence>
<dbReference type="InterPro" id="IPR038716">
    <property type="entry name" value="P1/P2_N_sf"/>
</dbReference>
<name>A0A433TGI5_ELYCH</name>
<evidence type="ECO:0000256" key="4">
    <source>
        <dbReference type="ARBA" id="ARBA00023274"/>
    </source>
</evidence>